<evidence type="ECO:0000256" key="1">
    <source>
        <dbReference type="ARBA" id="ARBA00004477"/>
    </source>
</evidence>
<sequence>MGSSTNVVYHIRVLLLTVAFLTGAFIFADSMLSKKVMLSNMSTEVCRGIRTVDQVVILLIDALRPDFALPALSEYYSTGNDCNASTTRGMGAFQRRNTTLTYVEGKLKDTTHPSHGFFFLADTPTVTSQRMKAMMTGTVPAFFELKANLNTEAVESDSLLHQLRRRSILLGDDTWLNMFPDDDDDTTLWKRTHVSPPYNISDFETNDNNVTKNILPTLLSETLEKAPSDYAKLIIGHYLGVDHVGHRHHADHPEMDRVLARIDAMVHNLTHFMRHQRKTRMRTLLLLFGDHGMTGAGDHGGDSFQEVETFLYAELFDGNNASSSSLHVSAEATAKSLRRRSGLTEDRWTDEIGEGTIKEKSCRNMAGVPPQKLGVAQQIDLAPTISILLGVPIPFSSIGRVIPEIITLADPDADLSTVEACNWRQLMSFFNQAGVPVMDAWKNRSLTWRKRISLMSHFGRKSRNEMRRSGMFIGSSLFMASAFSWFRNKDVLGIIRRERLIDTWALIIFLFRACAVFANSFILREDVEVLSLLQLLLLTALLATTHMRVAMFLFALQVTLRVMVPLLYRSRLQISHTVAMPSLLEQWVEANATGKEWEFTGLFLGAFVFLCASSCTLDRLWVVGQSLLMVVCHNHFPLHHIAPLISFMLTLFSRNGSGLRYMVFVLWASSLCGEKYSIGVATALYGAVLPSVVRATQHLPGFSQAVLLHLFSWVAFFTQGNQCLFSTIDFNATFVGNSSDHIVFGGVLVTVRTLNAFALAPMAVMHVYRAQRTHGWHVCYLLVYLAVVQSAFSSFNGYIQKAHLMLFSIFCPKLIFDLLIFLVTFIGYAVASCI</sequence>
<keyword evidence="7" id="KW-0256">Endoplasmic reticulum</keyword>
<dbReference type="InterPro" id="IPR039524">
    <property type="entry name" value="PIGO/GPI13"/>
</dbReference>
<feature type="transmembrane region" description="Helical" evidence="11">
    <location>
        <begin position="469"/>
        <end position="486"/>
    </location>
</feature>
<dbReference type="InterPro" id="IPR037675">
    <property type="entry name" value="PIG-O_N"/>
</dbReference>
<dbReference type="VEuPathDB" id="TriTrypDB:TcBrA4_0008690"/>
<dbReference type="VEuPathDB" id="TriTrypDB:TCSYLVIO_001540"/>
<protein>
    <submittedName>
        <fullName evidence="12">Uncharacterized protein</fullName>
    </submittedName>
</protein>
<dbReference type="VEuPathDB" id="TriTrypDB:TcCLB.503979.10"/>
<evidence type="ECO:0000256" key="11">
    <source>
        <dbReference type="SAM" id="Phobius"/>
    </source>
</evidence>
<dbReference type="SUPFAM" id="SSF53649">
    <property type="entry name" value="Alkaline phosphatase-like"/>
    <property type="match status" value="1"/>
</dbReference>
<dbReference type="VEuPathDB" id="TriTrypDB:BCY84_02221"/>
<dbReference type="UniPathway" id="UPA00196"/>
<comment type="similarity">
    <text evidence="3">Belongs to the PIGG/PIGN/PIGO family. PIGO subfamily.</text>
</comment>
<dbReference type="VEuPathDB" id="TriTrypDB:C4B63_28g62"/>
<evidence type="ECO:0000256" key="8">
    <source>
        <dbReference type="ARBA" id="ARBA00022989"/>
    </source>
</evidence>
<name>A0A2V2VEH5_TRYCR</name>
<evidence type="ECO:0000256" key="6">
    <source>
        <dbReference type="ARBA" id="ARBA00022692"/>
    </source>
</evidence>
<dbReference type="VEuPathDB" id="TriTrypDB:ECC02_003432"/>
<dbReference type="PANTHER" id="PTHR23071">
    <property type="entry name" value="PHOSPHATIDYLINOSITOL GLYCAN"/>
    <property type="match status" value="1"/>
</dbReference>
<comment type="caution">
    <text evidence="12">The sequence shown here is derived from an EMBL/GenBank/DDBJ whole genome shotgun (WGS) entry which is preliminary data.</text>
</comment>
<dbReference type="CDD" id="cd16023">
    <property type="entry name" value="GPI_EPT_3"/>
    <property type="match status" value="1"/>
</dbReference>
<dbReference type="VEuPathDB" id="TriTrypDB:C3747_69g131"/>
<dbReference type="GO" id="GO:0005789">
    <property type="term" value="C:endoplasmic reticulum membrane"/>
    <property type="evidence" value="ECO:0007669"/>
    <property type="project" value="UniProtKB-SubCell"/>
</dbReference>
<dbReference type="Gene3D" id="3.40.720.10">
    <property type="entry name" value="Alkaline Phosphatase, subunit A"/>
    <property type="match status" value="1"/>
</dbReference>
<evidence type="ECO:0000256" key="9">
    <source>
        <dbReference type="ARBA" id="ARBA00023136"/>
    </source>
</evidence>
<feature type="transmembrane region" description="Helical" evidence="11">
    <location>
        <begin position="705"/>
        <end position="722"/>
    </location>
</feature>
<feature type="transmembrane region" description="Helical" evidence="11">
    <location>
        <begin position="676"/>
        <end position="693"/>
    </location>
</feature>
<feature type="transmembrane region" description="Helical" evidence="11">
    <location>
        <begin position="599"/>
        <end position="617"/>
    </location>
</feature>
<dbReference type="PANTHER" id="PTHR23071:SF1">
    <property type="entry name" value="GPI ETHANOLAMINE PHOSPHATE TRANSFERASE 3"/>
    <property type="match status" value="1"/>
</dbReference>
<dbReference type="InterPro" id="IPR002591">
    <property type="entry name" value="Phosphodiest/P_Trfase"/>
</dbReference>
<dbReference type="Pfam" id="PF01663">
    <property type="entry name" value="Phosphodiest"/>
    <property type="match status" value="1"/>
</dbReference>
<keyword evidence="9 11" id="KW-0472">Membrane</keyword>
<proteinExistence type="inferred from homology"/>
<feature type="transmembrane region" description="Helical" evidence="11">
    <location>
        <begin position="805"/>
        <end position="831"/>
    </location>
</feature>
<evidence type="ECO:0000256" key="7">
    <source>
        <dbReference type="ARBA" id="ARBA00022824"/>
    </source>
</evidence>
<keyword evidence="5" id="KW-0808">Transferase</keyword>
<feature type="transmembrane region" description="Helical" evidence="11">
    <location>
        <begin position="742"/>
        <end position="768"/>
    </location>
</feature>
<organism evidence="12 13">
    <name type="scientific">Trypanosoma cruzi</name>
    <dbReference type="NCBI Taxonomy" id="5693"/>
    <lineage>
        <taxon>Eukaryota</taxon>
        <taxon>Discoba</taxon>
        <taxon>Euglenozoa</taxon>
        <taxon>Kinetoplastea</taxon>
        <taxon>Metakinetoplastina</taxon>
        <taxon>Trypanosomatida</taxon>
        <taxon>Trypanosomatidae</taxon>
        <taxon>Trypanosoma</taxon>
        <taxon>Schizotrypanum</taxon>
    </lineage>
</organism>
<evidence type="ECO:0000256" key="3">
    <source>
        <dbReference type="ARBA" id="ARBA00008695"/>
    </source>
</evidence>
<dbReference type="VEuPathDB" id="TriTrypDB:TcCLB.507667.11"/>
<dbReference type="EMBL" id="PRFA01000028">
    <property type="protein sequence ID" value="PWU93992.1"/>
    <property type="molecule type" value="Genomic_DNA"/>
</dbReference>
<evidence type="ECO:0000256" key="4">
    <source>
        <dbReference type="ARBA" id="ARBA00022502"/>
    </source>
</evidence>
<keyword evidence="8 11" id="KW-1133">Transmembrane helix</keyword>
<keyword evidence="10" id="KW-0325">Glycoprotein</keyword>
<dbReference type="GO" id="GO:0006506">
    <property type="term" value="P:GPI anchor biosynthetic process"/>
    <property type="evidence" value="ECO:0007669"/>
    <property type="project" value="UniProtKB-UniPathway"/>
</dbReference>
<evidence type="ECO:0000313" key="13">
    <source>
        <dbReference type="Proteomes" id="UP000246121"/>
    </source>
</evidence>
<gene>
    <name evidence="12" type="ORF">C4B63_28g62</name>
</gene>
<feature type="transmembrane region" description="Helical" evidence="11">
    <location>
        <begin position="535"/>
        <end position="556"/>
    </location>
</feature>
<feature type="transmembrane region" description="Helical" evidence="11">
    <location>
        <begin position="638"/>
        <end position="656"/>
    </location>
</feature>
<dbReference type="VEuPathDB" id="TriTrypDB:TCDM_00871"/>
<evidence type="ECO:0000256" key="5">
    <source>
        <dbReference type="ARBA" id="ARBA00022679"/>
    </source>
</evidence>
<dbReference type="VEuPathDB" id="TriTrypDB:TcYC6_0081250"/>
<dbReference type="VEuPathDB" id="TriTrypDB:Tc_MARK_382"/>
<dbReference type="InterPro" id="IPR017850">
    <property type="entry name" value="Alkaline_phosphatase_core_sf"/>
</dbReference>
<evidence type="ECO:0000313" key="12">
    <source>
        <dbReference type="EMBL" id="PWU93992.1"/>
    </source>
</evidence>
<accession>A0A2V2VEH5</accession>
<dbReference type="Proteomes" id="UP000246121">
    <property type="component" value="Unassembled WGS sequence"/>
</dbReference>
<reference evidence="12 13" key="1">
    <citation type="journal article" date="2018" name="Microb. Genom.">
        <title>Expanding an expanded genome: long-read sequencing of Trypanosoma cruzi.</title>
        <authorList>
            <person name="Berna L."/>
            <person name="Rodriguez M."/>
            <person name="Chiribao M.L."/>
            <person name="Parodi-Talice A."/>
            <person name="Pita S."/>
            <person name="Rijo G."/>
            <person name="Alvarez-Valin F."/>
            <person name="Robello C."/>
        </authorList>
    </citation>
    <scope>NUCLEOTIDE SEQUENCE [LARGE SCALE GENOMIC DNA]</scope>
    <source>
        <strain evidence="12 13">Dm28c</strain>
    </source>
</reference>
<keyword evidence="6 11" id="KW-0812">Transmembrane</keyword>
<feature type="transmembrane region" description="Helical" evidence="11">
    <location>
        <begin position="780"/>
        <end position="799"/>
    </location>
</feature>
<comment type="pathway">
    <text evidence="2">Glycolipid biosynthesis; glycosylphosphatidylinositol-anchor biosynthesis.</text>
</comment>
<dbReference type="VEuPathDB" id="TriTrypDB:TcCL_Unassigned02646"/>
<dbReference type="AlphaFoldDB" id="A0A2V2VEH5"/>
<dbReference type="VEuPathDB" id="TriTrypDB:TCSYLVIO_001541"/>
<dbReference type="VEuPathDB" id="TriTrypDB:TcG_00763"/>
<dbReference type="GO" id="GO:0051377">
    <property type="term" value="F:mannose-ethanolamine phosphotransferase activity"/>
    <property type="evidence" value="ECO:0007669"/>
    <property type="project" value="InterPro"/>
</dbReference>
<keyword evidence="4" id="KW-0337">GPI-anchor biosynthesis</keyword>
<feature type="transmembrane region" description="Helical" evidence="11">
    <location>
        <begin position="12"/>
        <end position="32"/>
    </location>
</feature>
<evidence type="ECO:0000256" key="10">
    <source>
        <dbReference type="ARBA" id="ARBA00023180"/>
    </source>
</evidence>
<comment type="subcellular location">
    <subcellularLocation>
        <location evidence="1">Endoplasmic reticulum membrane</location>
        <topology evidence="1">Multi-pass membrane protein</topology>
    </subcellularLocation>
</comment>
<feature type="transmembrane region" description="Helical" evidence="11">
    <location>
        <begin position="506"/>
        <end position="523"/>
    </location>
</feature>
<evidence type="ECO:0000256" key="2">
    <source>
        <dbReference type="ARBA" id="ARBA00004687"/>
    </source>
</evidence>